<feature type="region of interest" description="Disordered" evidence="1">
    <location>
        <begin position="209"/>
        <end position="318"/>
    </location>
</feature>
<sequence>MSNITAPSVISRSHNISNSSTITAISSALTVTQDVVGLVPLVGPQLQSVCELALRLIRGLECLKDIQDDERRLMEKVQDALRIVSDARNDDRSIPMPELKEELHRVYSSLLSVETYLERRLKRSFKQRIVTLISQRDTTNATQCREYVDSALQRFQLVCLIKLRLELDSKMTDMKHVVVGEIKKLGDAVKGFLHPPPYTLQLVQSTSDHVSQAASGSRGGKLEAPSTSNVGRSVTPFHAGRVRSRDEDSDRDDALPSKKARKRSLGRNGRSEDEEGSIPGSDHGSVLRRPDSARKRGLSKETDVSPLPRKRRRSSVNYQQQYGQLGVIDENALESSHMLAETQRPTRVFSSPLVSQNNLAESEGESGEVKRSASVPNSPRTLKRKQVMYFRT</sequence>
<dbReference type="CDD" id="cd21037">
    <property type="entry name" value="MLKL_NTD"/>
    <property type="match status" value="1"/>
</dbReference>
<protein>
    <submittedName>
        <fullName evidence="2">Uncharacterized protein</fullName>
    </submittedName>
</protein>
<accession>A0A0H2R266</accession>
<proteinExistence type="predicted"/>
<feature type="region of interest" description="Disordered" evidence="1">
    <location>
        <begin position="348"/>
        <end position="392"/>
    </location>
</feature>
<organism evidence="2 3">
    <name type="scientific">Schizopora paradoxa</name>
    <dbReference type="NCBI Taxonomy" id="27342"/>
    <lineage>
        <taxon>Eukaryota</taxon>
        <taxon>Fungi</taxon>
        <taxon>Dikarya</taxon>
        <taxon>Basidiomycota</taxon>
        <taxon>Agaricomycotina</taxon>
        <taxon>Agaricomycetes</taxon>
        <taxon>Hymenochaetales</taxon>
        <taxon>Schizoporaceae</taxon>
        <taxon>Schizopora</taxon>
    </lineage>
</organism>
<dbReference type="InParanoid" id="A0A0H2R266"/>
<dbReference type="AlphaFoldDB" id="A0A0H2R266"/>
<evidence type="ECO:0000313" key="2">
    <source>
        <dbReference type="EMBL" id="KLO05870.1"/>
    </source>
</evidence>
<reference evidence="2 3" key="1">
    <citation type="submission" date="2015-04" db="EMBL/GenBank/DDBJ databases">
        <title>Complete genome sequence of Schizopora paradoxa KUC8140, a cosmopolitan wood degrader in East Asia.</title>
        <authorList>
            <consortium name="DOE Joint Genome Institute"/>
            <person name="Min B."/>
            <person name="Park H."/>
            <person name="Jang Y."/>
            <person name="Kim J.-J."/>
            <person name="Kim K.H."/>
            <person name="Pangilinan J."/>
            <person name="Lipzen A."/>
            <person name="Riley R."/>
            <person name="Grigoriev I.V."/>
            <person name="Spatafora J.W."/>
            <person name="Choi I.-G."/>
        </authorList>
    </citation>
    <scope>NUCLEOTIDE SEQUENCE [LARGE SCALE GENOMIC DNA]</scope>
    <source>
        <strain evidence="2 3">KUC8140</strain>
    </source>
</reference>
<evidence type="ECO:0000313" key="3">
    <source>
        <dbReference type="Proteomes" id="UP000053477"/>
    </source>
</evidence>
<dbReference type="EMBL" id="KQ086259">
    <property type="protein sequence ID" value="KLO05870.1"/>
    <property type="molecule type" value="Genomic_DNA"/>
</dbReference>
<feature type="compositionally biased region" description="Basic and acidic residues" evidence="1">
    <location>
        <begin position="288"/>
        <end position="303"/>
    </location>
</feature>
<feature type="compositionally biased region" description="Basic and acidic residues" evidence="1">
    <location>
        <begin position="243"/>
        <end position="256"/>
    </location>
</feature>
<keyword evidence="3" id="KW-1185">Reference proteome</keyword>
<dbReference type="Proteomes" id="UP000053477">
    <property type="component" value="Unassembled WGS sequence"/>
</dbReference>
<evidence type="ECO:0000256" key="1">
    <source>
        <dbReference type="SAM" id="MobiDB-lite"/>
    </source>
</evidence>
<gene>
    <name evidence="2" type="ORF">SCHPADRAFT_709035</name>
</gene>
<feature type="compositionally biased region" description="Polar residues" evidence="1">
    <location>
        <begin position="348"/>
        <end position="360"/>
    </location>
</feature>
<dbReference type="InterPro" id="IPR059179">
    <property type="entry name" value="MLKL-like_MCAfunc"/>
</dbReference>
<name>A0A0H2R266_9AGAM</name>